<dbReference type="AlphaFoldDB" id="A0A1B2ETN5"/>
<geneLocation type="plasmid" evidence="1">
    <name>unnamed3</name>
</geneLocation>
<dbReference type="EMBL" id="CP016618">
    <property type="protein sequence ID" value="ANY83330.1"/>
    <property type="molecule type" value="Genomic_DNA"/>
</dbReference>
<dbReference type="RefSeq" id="WP_099514347.1">
    <property type="nucleotide sequence ID" value="NZ_CP016618.1"/>
</dbReference>
<keyword evidence="1" id="KW-0614">Plasmid</keyword>
<proteinExistence type="predicted"/>
<gene>
    <name evidence="1" type="ORF">BB934_34065</name>
</gene>
<sequence>MQAGSWLCLRRLLATLGLRVQVTGEGELLLASHRGFRNTNPLDPLLEVKVGGLSSLPLRILDTL</sequence>
<reference evidence="1" key="1">
    <citation type="submission" date="2016-07" db="EMBL/GenBank/DDBJ databases">
        <title>Microvirga ossetica sp. nov. a new species of rhizobia isolated from root nodules of the legume species Vicia alpestris Steven originated from North Ossetia region in the Caucasus.</title>
        <authorList>
            <person name="Safronova V.I."/>
            <person name="Kuznetsova I.G."/>
            <person name="Sazanova A.L."/>
            <person name="Belimov A."/>
            <person name="Andronov E."/>
            <person name="Osledkin Y.S."/>
            <person name="Onishchuk O.P."/>
            <person name="Kurchak O.N."/>
            <person name="Shaposhnikov A.I."/>
            <person name="Willems A."/>
            <person name="Tikhonovich I.A."/>
        </authorList>
    </citation>
    <scope>NUCLEOTIDE SEQUENCE [LARGE SCALE GENOMIC DNA]</scope>
    <source>
        <strain evidence="1">V5/3M</strain>
        <plasmid evidence="1">unnamed3</plasmid>
    </source>
</reference>
<evidence type="ECO:0000313" key="1">
    <source>
        <dbReference type="EMBL" id="ANY83330.1"/>
    </source>
</evidence>
<name>A0A1B2ETN5_9HYPH</name>
<organism evidence="1">
    <name type="scientific">Microvirga ossetica</name>
    <dbReference type="NCBI Taxonomy" id="1882682"/>
    <lineage>
        <taxon>Bacteria</taxon>
        <taxon>Pseudomonadati</taxon>
        <taxon>Pseudomonadota</taxon>
        <taxon>Alphaproteobacteria</taxon>
        <taxon>Hyphomicrobiales</taxon>
        <taxon>Methylobacteriaceae</taxon>
        <taxon>Microvirga</taxon>
    </lineage>
</organism>
<dbReference type="KEGG" id="moc:BB934_34065"/>
<protein>
    <submittedName>
        <fullName evidence="1">Uncharacterized protein</fullName>
    </submittedName>
</protein>
<accession>A0A1B2ETN5</accession>